<feature type="domain" description="N-acetyltransferase" evidence="1">
    <location>
        <begin position="109"/>
        <end position="239"/>
    </location>
</feature>
<dbReference type="AlphaFoldDB" id="A0A1X7BT45"/>
<dbReference type="SUPFAM" id="SSF55729">
    <property type="entry name" value="Acyl-CoA N-acyltransferases (Nat)"/>
    <property type="match status" value="1"/>
</dbReference>
<reference evidence="2 3" key="1">
    <citation type="submission" date="2017-03" db="EMBL/GenBank/DDBJ databases">
        <authorList>
            <person name="Afonso C.L."/>
            <person name="Miller P.J."/>
            <person name="Scott M.A."/>
            <person name="Spackman E."/>
            <person name="Goraichik I."/>
            <person name="Dimitrov K.M."/>
            <person name="Suarez D.L."/>
            <person name="Swayne D.E."/>
        </authorList>
    </citation>
    <scope>NUCLEOTIDE SEQUENCE [LARGE SCALE GENOMIC DNA]</scope>
    <source>
        <strain evidence="2 3">CECT 7745</strain>
    </source>
</reference>
<accession>A0A1X7BT45</accession>
<dbReference type="EMBL" id="FWXB01000009">
    <property type="protein sequence ID" value="SMC12773.1"/>
    <property type="molecule type" value="Genomic_DNA"/>
</dbReference>
<dbReference type="Proteomes" id="UP000193224">
    <property type="component" value="Unassembled WGS sequence"/>
</dbReference>
<dbReference type="PROSITE" id="PS51186">
    <property type="entry name" value="GNAT"/>
    <property type="match status" value="1"/>
</dbReference>
<evidence type="ECO:0000313" key="2">
    <source>
        <dbReference type="EMBL" id="SMC12773.1"/>
    </source>
</evidence>
<protein>
    <submittedName>
        <fullName evidence="2">Acetyltransferase (GNAT) family protein</fullName>
    </submittedName>
</protein>
<keyword evidence="2" id="KW-0808">Transferase</keyword>
<gene>
    <name evidence="2" type="ORF">ROA7745_02605</name>
</gene>
<name>A0A1X7BT45_9RHOB</name>
<sequence length="239" mass="25995">MMPGVQHLYSVIEGTWPAAAVSQVGPWTIRDGQGGGQRVSAATTATEVFLHDLPDAEAAMRRLGQPQLFMIRDGDADLDAVLEAAGYPIVDPVNIYVAPLTELMAERPPKVTTFAIWEPLEIMRDIWAAGGIGPERIEVMARVKGPKTGLFGRSNNRPAAAGFVAVFERIAMVHALEVLERHRREGMGCHMMRQAAFWAAEQGATHMSVICTQANAAANALYSSLGLTLVGQYHYRRKG</sequence>
<evidence type="ECO:0000259" key="1">
    <source>
        <dbReference type="PROSITE" id="PS51186"/>
    </source>
</evidence>
<dbReference type="GO" id="GO:0016747">
    <property type="term" value="F:acyltransferase activity, transferring groups other than amino-acyl groups"/>
    <property type="evidence" value="ECO:0007669"/>
    <property type="project" value="InterPro"/>
</dbReference>
<dbReference type="InterPro" id="IPR016181">
    <property type="entry name" value="Acyl_CoA_acyltransferase"/>
</dbReference>
<organism evidence="2 3">
    <name type="scientific">Roseovarius aestuarii</name>
    <dbReference type="NCBI Taxonomy" id="475083"/>
    <lineage>
        <taxon>Bacteria</taxon>
        <taxon>Pseudomonadati</taxon>
        <taxon>Pseudomonadota</taxon>
        <taxon>Alphaproteobacteria</taxon>
        <taxon>Rhodobacterales</taxon>
        <taxon>Roseobacteraceae</taxon>
        <taxon>Roseovarius</taxon>
    </lineage>
</organism>
<dbReference type="OrthoDB" id="7301318at2"/>
<dbReference type="CDD" id="cd04301">
    <property type="entry name" value="NAT_SF"/>
    <property type="match status" value="1"/>
</dbReference>
<dbReference type="Gene3D" id="3.40.630.30">
    <property type="match status" value="1"/>
</dbReference>
<dbReference type="Pfam" id="PF00583">
    <property type="entry name" value="Acetyltransf_1"/>
    <property type="match status" value="1"/>
</dbReference>
<proteinExistence type="predicted"/>
<dbReference type="InterPro" id="IPR000182">
    <property type="entry name" value="GNAT_dom"/>
</dbReference>
<keyword evidence="3" id="KW-1185">Reference proteome</keyword>
<evidence type="ECO:0000313" key="3">
    <source>
        <dbReference type="Proteomes" id="UP000193224"/>
    </source>
</evidence>
<dbReference type="RefSeq" id="WP_085800717.1">
    <property type="nucleotide sequence ID" value="NZ_JAIMIB010000008.1"/>
</dbReference>